<evidence type="ECO:0000313" key="3">
    <source>
        <dbReference type="Proteomes" id="UP000032568"/>
    </source>
</evidence>
<dbReference type="Proteomes" id="UP000032568">
    <property type="component" value="Chromosome"/>
</dbReference>
<evidence type="ECO:0000313" key="2">
    <source>
        <dbReference type="EMBL" id="WDD97768.1"/>
    </source>
</evidence>
<organism evidence="2 3">
    <name type="scientific">Thalassomonas actiniarum</name>
    <dbReference type="NCBI Taxonomy" id="485447"/>
    <lineage>
        <taxon>Bacteria</taxon>
        <taxon>Pseudomonadati</taxon>
        <taxon>Pseudomonadota</taxon>
        <taxon>Gammaproteobacteria</taxon>
        <taxon>Alteromonadales</taxon>
        <taxon>Colwelliaceae</taxon>
        <taxon>Thalassomonas</taxon>
    </lineage>
</organism>
<dbReference type="Pfam" id="PF12697">
    <property type="entry name" value="Abhydrolase_6"/>
    <property type="match status" value="1"/>
</dbReference>
<dbReference type="RefSeq" id="WP_084693052.1">
    <property type="nucleotide sequence ID" value="NZ_CP059735.1"/>
</dbReference>
<dbReference type="AlphaFoldDB" id="A0AAE9YNV5"/>
<dbReference type="PANTHER" id="PTHR43798">
    <property type="entry name" value="MONOACYLGLYCEROL LIPASE"/>
    <property type="match status" value="1"/>
</dbReference>
<dbReference type="EMBL" id="CP059735">
    <property type="protein sequence ID" value="WDD97768.1"/>
    <property type="molecule type" value="Genomic_DNA"/>
</dbReference>
<keyword evidence="3" id="KW-1185">Reference proteome</keyword>
<feature type="domain" description="AB hydrolase-1" evidence="1">
    <location>
        <begin position="19"/>
        <end position="249"/>
    </location>
</feature>
<accession>A0AAE9YNV5</accession>
<name>A0AAE9YNV5_9GAMM</name>
<dbReference type="KEGG" id="tact:SG35_021060"/>
<dbReference type="SUPFAM" id="SSF53474">
    <property type="entry name" value="alpha/beta-Hydrolases"/>
    <property type="match status" value="1"/>
</dbReference>
<reference evidence="2 3" key="1">
    <citation type="journal article" date="2015" name="Genome Announc.">
        <title>Draft Genome Sequences of Marine Isolates of Thalassomonas viridans and Thalassomonas actiniarum.</title>
        <authorList>
            <person name="Olonade I."/>
            <person name="van Zyl L.J."/>
            <person name="Trindade M."/>
        </authorList>
    </citation>
    <scope>NUCLEOTIDE SEQUENCE [LARGE SCALE GENOMIC DNA]</scope>
    <source>
        <strain evidence="2 3">A5K-106</strain>
    </source>
</reference>
<gene>
    <name evidence="2" type="ORF">SG35_021060</name>
</gene>
<dbReference type="PRINTS" id="PR00111">
    <property type="entry name" value="ABHYDROLASE"/>
</dbReference>
<dbReference type="InterPro" id="IPR000073">
    <property type="entry name" value="AB_hydrolase_1"/>
</dbReference>
<keyword evidence="2" id="KW-0378">Hydrolase</keyword>
<proteinExistence type="predicted"/>
<dbReference type="GO" id="GO:0016787">
    <property type="term" value="F:hydrolase activity"/>
    <property type="evidence" value="ECO:0007669"/>
    <property type="project" value="UniProtKB-KW"/>
</dbReference>
<evidence type="ECO:0000259" key="1">
    <source>
        <dbReference type="Pfam" id="PF12697"/>
    </source>
</evidence>
<sequence>MTVLNSSKGVYVSGQGPAVVLLHSSLSSARQWQYLVNLLKSDFTVINFDILGYGKAEKVHDGDNYDFNVETGRIRQVLQETIGEAPYHLVGHSCGGAIALKLAVEAPDKLLSLALFEPVAFHLLPKGSAHRRQADDFKTQVFIEDTYLAAEIFTNFWNKPGFFKSLPKKMQDLMAADIAKVNLDFQGLISESYSLTDLAAITCRSLLMHGSESPQLSRHLSQIITGALPQVSEQAFLAGHMAPVSHSEQIHPVIADFIRGG</sequence>
<dbReference type="InterPro" id="IPR050266">
    <property type="entry name" value="AB_hydrolase_sf"/>
</dbReference>
<reference evidence="2 3" key="2">
    <citation type="journal article" date="2022" name="Mar. Drugs">
        <title>Bioassay-Guided Fractionation Leads to the Detection of Cholic Acid Generated by the Rare Thalassomonas sp.</title>
        <authorList>
            <person name="Pheiffer F."/>
            <person name="Schneider Y.K."/>
            <person name="Hansen E.H."/>
            <person name="Andersen J.H."/>
            <person name="Isaksson J."/>
            <person name="Busche T."/>
            <person name="R C."/>
            <person name="Kalinowski J."/>
            <person name="Zyl L.V."/>
            <person name="Trindade M."/>
        </authorList>
    </citation>
    <scope>NUCLEOTIDE SEQUENCE [LARGE SCALE GENOMIC DNA]</scope>
    <source>
        <strain evidence="2 3">A5K-106</strain>
    </source>
</reference>
<dbReference type="Gene3D" id="3.40.50.1820">
    <property type="entry name" value="alpha/beta hydrolase"/>
    <property type="match status" value="1"/>
</dbReference>
<dbReference type="InterPro" id="IPR029058">
    <property type="entry name" value="AB_hydrolase_fold"/>
</dbReference>
<protein>
    <submittedName>
        <fullName evidence="2">Alpha/beta fold hydrolase</fullName>
    </submittedName>
</protein>